<dbReference type="Proteomes" id="UP000286482">
    <property type="component" value="Unassembled WGS sequence"/>
</dbReference>
<feature type="domain" description="HPt" evidence="16">
    <location>
        <begin position="1577"/>
        <end position="1677"/>
    </location>
</feature>
<evidence type="ECO:0000259" key="16">
    <source>
        <dbReference type="PROSITE" id="PS50894"/>
    </source>
</evidence>
<protein>
    <recommendedName>
        <fullName evidence="10">Sensory/regulatory protein RpfC</fullName>
        <ecNumber evidence="2">2.7.13.3</ecNumber>
    </recommendedName>
</protein>
<dbReference type="OrthoDB" id="9810730at2"/>
<dbReference type="PRINTS" id="PR00344">
    <property type="entry name" value="BCTRLSENSOR"/>
</dbReference>
<dbReference type="CDD" id="cd01007">
    <property type="entry name" value="PBP2_BvgS_HisK_like"/>
    <property type="match status" value="2"/>
</dbReference>
<dbReference type="PROSITE" id="PS50894">
    <property type="entry name" value="HPT"/>
    <property type="match status" value="1"/>
</dbReference>
<evidence type="ECO:0000256" key="8">
    <source>
        <dbReference type="ARBA" id="ARBA00023012"/>
    </source>
</evidence>
<keyword evidence="8" id="KW-0902">Two-component regulatory system</keyword>
<dbReference type="InterPro" id="IPR036097">
    <property type="entry name" value="HisK_dim/P_sf"/>
</dbReference>
<dbReference type="PANTHER" id="PTHR45339:SF5">
    <property type="entry name" value="HISTIDINE KINASE"/>
    <property type="match status" value="1"/>
</dbReference>
<dbReference type="SUPFAM" id="SSF55874">
    <property type="entry name" value="ATPase domain of HSP90 chaperone/DNA topoisomerase II/histidine kinase"/>
    <property type="match status" value="1"/>
</dbReference>
<dbReference type="SUPFAM" id="SSF52172">
    <property type="entry name" value="CheY-like"/>
    <property type="match status" value="1"/>
</dbReference>
<dbReference type="Pfam" id="PF00497">
    <property type="entry name" value="SBP_bac_3"/>
    <property type="match status" value="1"/>
</dbReference>
<comment type="catalytic activity">
    <reaction evidence="1">
        <text>ATP + protein L-histidine = ADP + protein N-phospho-L-histidine.</text>
        <dbReference type="EC" id="2.7.13.3"/>
    </reaction>
</comment>
<dbReference type="GO" id="GO:0005886">
    <property type="term" value="C:plasma membrane"/>
    <property type="evidence" value="ECO:0007669"/>
    <property type="project" value="UniProtKB-SubCell"/>
</dbReference>
<dbReference type="InterPro" id="IPR001789">
    <property type="entry name" value="Sig_transdc_resp-reg_receiver"/>
</dbReference>
<feature type="chain" id="PRO_5019410838" description="Sensory/regulatory protein RpfC" evidence="13">
    <location>
        <begin position="23"/>
        <end position="1759"/>
    </location>
</feature>
<dbReference type="InterPro" id="IPR036641">
    <property type="entry name" value="HPT_dom_sf"/>
</dbReference>
<dbReference type="Gene3D" id="3.40.50.2300">
    <property type="match status" value="1"/>
</dbReference>
<dbReference type="EMBL" id="RAQO01000004">
    <property type="protein sequence ID" value="RKF20162.1"/>
    <property type="molecule type" value="Genomic_DNA"/>
</dbReference>
<dbReference type="Pfam" id="PF00072">
    <property type="entry name" value="Response_reg"/>
    <property type="match status" value="1"/>
</dbReference>
<dbReference type="InterPro" id="IPR003594">
    <property type="entry name" value="HATPase_dom"/>
</dbReference>
<evidence type="ECO:0000256" key="3">
    <source>
        <dbReference type="ARBA" id="ARBA00022553"/>
    </source>
</evidence>
<evidence type="ECO:0000256" key="10">
    <source>
        <dbReference type="ARBA" id="ARBA00068150"/>
    </source>
</evidence>
<dbReference type="InterPro" id="IPR003661">
    <property type="entry name" value="HisK_dim/P_dom"/>
</dbReference>
<dbReference type="CDD" id="cd17546">
    <property type="entry name" value="REC_hyHK_CKI1_RcsC-like"/>
    <property type="match status" value="1"/>
</dbReference>
<dbReference type="SMART" id="SM00448">
    <property type="entry name" value="REC"/>
    <property type="match status" value="1"/>
</dbReference>
<evidence type="ECO:0000256" key="9">
    <source>
        <dbReference type="ARBA" id="ARBA00064003"/>
    </source>
</evidence>
<dbReference type="CDD" id="cd16922">
    <property type="entry name" value="HATPase_EvgS-ArcB-TorS-like"/>
    <property type="match status" value="1"/>
</dbReference>
<dbReference type="Gene3D" id="3.30.565.10">
    <property type="entry name" value="Histidine kinase-like ATPase, C-terminal domain"/>
    <property type="match status" value="1"/>
</dbReference>
<dbReference type="InterPro" id="IPR008207">
    <property type="entry name" value="Sig_transdc_His_kin_Hpt_dom"/>
</dbReference>
<dbReference type="SMART" id="SM00387">
    <property type="entry name" value="HATPase_c"/>
    <property type="match status" value="1"/>
</dbReference>
<evidence type="ECO:0000259" key="14">
    <source>
        <dbReference type="PROSITE" id="PS50109"/>
    </source>
</evidence>
<dbReference type="Pfam" id="PF00512">
    <property type="entry name" value="HisKA"/>
    <property type="match status" value="1"/>
</dbReference>
<dbReference type="PANTHER" id="PTHR45339">
    <property type="entry name" value="HYBRID SIGNAL TRANSDUCTION HISTIDINE KINASE J"/>
    <property type="match status" value="1"/>
</dbReference>
<dbReference type="PROSITE" id="PS50109">
    <property type="entry name" value="HIS_KIN"/>
    <property type="match status" value="1"/>
</dbReference>
<dbReference type="FunFam" id="1.10.287.130:FF:000002">
    <property type="entry name" value="Two-component osmosensing histidine kinase"/>
    <property type="match status" value="1"/>
</dbReference>
<comment type="subunit">
    <text evidence="9">At low DSF concentrations, interacts with RpfF.</text>
</comment>
<evidence type="ECO:0000256" key="12">
    <source>
        <dbReference type="PROSITE-ProRule" id="PRU00169"/>
    </source>
</evidence>
<dbReference type="Pfam" id="PF01627">
    <property type="entry name" value="Hpt"/>
    <property type="match status" value="1"/>
</dbReference>
<dbReference type="Gene3D" id="1.20.120.160">
    <property type="entry name" value="HPT domain"/>
    <property type="match status" value="1"/>
</dbReference>
<dbReference type="Pfam" id="PF02518">
    <property type="entry name" value="HATPase_c"/>
    <property type="match status" value="1"/>
</dbReference>
<reference evidence="17 18" key="1">
    <citation type="submission" date="2018-09" db="EMBL/GenBank/DDBJ databases">
        <authorList>
            <person name="Wang Z."/>
        </authorList>
    </citation>
    <scope>NUCLEOTIDE SEQUENCE [LARGE SCALE GENOMIC DNA]</scope>
    <source>
        <strain evidence="17 18">ALS 81</strain>
    </source>
</reference>
<feature type="domain" description="Histidine kinase" evidence="14">
    <location>
        <begin position="1046"/>
        <end position="1264"/>
    </location>
</feature>
<keyword evidence="7" id="KW-0067">ATP-binding</keyword>
<keyword evidence="6" id="KW-0418">Kinase</keyword>
<dbReference type="SUPFAM" id="SSF47384">
    <property type="entry name" value="Homodimeric domain of signal transducing histidine kinase"/>
    <property type="match status" value="1"/>
</dbReference>
<evidence type="ECO:0000259" key="15">
    <source>
        <dbReference type="PROSITE" id="PS50110"/>
    </source>
</evidence>
<feature type="signal peptide" evidence="13">
    <location>
        <begin position="1"/>
        <end position="22"/>
    </location>
</feature>
<dbReference type="SMART" id="SM00073">
    <property type="entry name" value="HPT"/>
    <property type="match status" value="1"/>
</dbReference>
<proteinExistence type="predicted"/>
<dbReference type="Gene3D" id="1.10.287.130">
    <property type="match status" value="1"/>
</dbReference>
<evidence type="ECO:0000256" key="6">
    <source>
        <dbReference type="ARBA" id="ARBA00022777"/>
    </source>
</evidence>
<evidence type="ECO:0000313" key="17">
    <source>
        <dbReference type="EMBL" id="RKF20162.1"/>
    </source>
</evidence>
<dbReference type="InterPro" id="IPR011006">
    <property type="entry name" value="CheY-like_superfamily"/>
</dbReference>
<evidence type="ECO:0000256" key="2">
    <source>
        <dbReference type="ARBA" id="ARBA00012438"/>
    </source>
</evidence>
<dbReference type="InterPro" id="IPR001638">
    <property type="entry name" value="Solute-binding_3/MltF_N"/>
</dbReference>
<dbReference type="Gene3D" id="3.30.450.20">
    <property type="entry name" value="PAS domain"/>
    <property type="match status" value="1"/>
</dbReference>
<dbReference type="InterPro" id="IPR036890">
    <property type="entry name" value="HATPase_C_sf"/>
</dbReference>
<dbReference type="SUPFAM" id="SSF53850">
    <property type="entry name" value="Periplasmic binding protein-like II"/>
    <property type="match status" value="2"/>
</dbReference>
<evidence type="ECO:0000256" key="4">
    <source>
        <dbReference type="ARBA" id="ARBA00022679"/>
    </source>
</evidence>
<dbReference type="InterPro" id="IPR035965">
    <property type="entry name" value="PAS-like_dom_sf"/>
</dbReference>
<dbReference type="GO" id="GO:0005524">
    <property type="term" value="F:ATP binding"/>
    <property type="evidence" value="ECO:0007669"/>
    <property type="project" value="UniProtKB-KW"/>
</dbReference>
<dbReference type="CDD" id="cd00088">
    <property type="entry name" value="HPT"/>
    <property type="match status" value="1"/>
</dbReference>
<evidence type="ECO:0000256" key="13">
    <source>
        <dbReference type="SAM" id="SignalP"/>
    </source>
</evidence>
<dbReference type="InterPro" id="IPR004358">
    <property type="entry name" value="Sig_transdc_His_kin-like_C"/>
</dbReference>
<feature type="domain" description="Response regulatory" evidence="15">
    <location>
        <begin position="1422"/>
        <end position="1536"/>
    </location>
</feature>
<dbReference type="SUPFAM" id="SSF47226">
    <property type="entry name" value="Histidine-containing phosphotransfer domain, HPT domain"/>
    <property type="match status" value="1"/>
</dbReference>
<keyword evidence="4" id="KW-0808">Transferase</keyword>
<gene>
    <name evidence="17" type="ORF">DBZ36_06870</name>
</gene>
<evidence type="ECO:0000256" key="5">
    <source>
        <dbReference type="ARBA" id="ARBA00022741"/>
    </source>
</evidence>
<evidence type="ECO:0000256" key="11">
    <source>
        <dbReference type="PROSITE-ProRule" id="PRU00110"/>
    </source>
</evidence>
<keyword evidence="3 12" id="KW-0597">Phosphoprotein</keyword>
<dbReference type="SUPFAM" id="SSF55785">
    <property type="entry name" value="PYP-like sensor domain (PAS domain)"/>
    <property type="match status" value="1"/>
</dbReference>
<keyword evidence="5" id="KW-0547">Nucleotide-binding</keyword>
<dbReference type="GO" id="GO:0000155">
    <property type="term" value="F:phosphorelay sensor kinase activity"/>
    <property type="evidence" value="ECO:0007669"/>
    <property type="project" value="InterPro"/>
</dbReference>
<accession>A0A420EHH7</accession>
<dbReference type="EC" id="2.7.13.3" evidence="2"/>
<dbReference type="InterPro" id="IPR005467">
    <property type="entry name" value="His_kinase_dom"/>
</dbReference>
<dbReference type="SMART" id="SM00388">
    <property type="entry name" value="HisKA"/>
    <property type="match status" value="1"/>
</dbReference>
<evidence type="ECO:0000313" key="18">
    <source>
        <dbReference type="Proteomes" id="UP000286482"/>
    </source>
</evidence>
<sequence length="1759" mass="197204">MRRLIPYLWPLFLLFQIFTSPAASSEQLEAIPSLRVGADVNYYPYGFTNDEGQFDGMVRDFLDEIEARGNISFDYKIGMGWPAMITGMQNNELDLLPYLTFDQKKSDYLVFSDSYFNYSNVVFTDENSPDIDSLNELKGKTIALAKGFESIPWLEQNYPEIKLLLVDELSFALQAVASGEAFATMAEFGAANQLLQRLRLNKLKANYRVNERRDIPVTMALSKQNSHLVELVNAELAQIPPQIRNNIIGKWRNNTSTQEPLFGGFSLNSPPYAFPDIANLGLEFTLLGNTLADMGYQIFERIDISELSAQEAFSKFPDLDFWVGIDPEPNSGVYVSEVLVDRDVVAFSKGEFEIDYDDLPTQALLVERLNGAPTKYASFIATNLNEAESYVYGQQALDSFVSGNSDLLFVDKLQLNWLLQFDPRFSGFSASKQHSQVLSSMLNTHVAFRSRELRDLFDRQLKAYQANQAYQDILLVFSENDFTQQIVRAEVISKSILPFAVQGQQKKLREILKLFQQGSGIQAIEVMLLGPNRSFLKMQVKDGDFVQVPFIESKGLVHIDKYVVADPNWTGADSAIVSFYGQQDWDRLKSFPHLPVATQFLDLDPTVFAHVSKIYTSNSVEGERFKLTTEEQQWLLQNPDIKVAIDPDALPFEAIDKDGKFIGIISEYLQLLSDLTGSQFIPVPVDDWEQSLDLIQHRKVMVVSAAFNNPLVSLDYRPSKELASQQLSVAFSDKQSNINKQEDLLGKRVGVVNGASYSDSLVDLYPGVEWQLIPNTAEGLDKLSSGKLDYVVDSDLVLRYLIQTRGYSNLSIDSVTDNKVRSTLFALKSEPLLHSIIGKVLGSVSQQQKDAIIRTWVPNDKVSSIDYTLALQIASVLGILFLVVIWWNRKLSREVGARKHAQAQVLEREQALFQILNTAPVGMAIIQDSYAVFTNSTILKMFRLENVDLSQFAPDRIYADPEERAESYRILLDQGYVTDREIDFVRQDQSQFRGLASYASIDFKGKPGVLFWCYDITPLKLLTDELVIAKNVALEASQAKSDFLANMSHEIRTPMNAIIGLSYLALEGELDKDARNYVGKVNQSANNLLGIINDILDFSKIEAGKIDLECIPFSLRDVLDNALMLAQVSAQEKGLYLKATVEPQIILNRLGDPLRLGQILTNLISNAVKFTQHGGITISILATDTTEKLRFVVSDTGIGLDKEQQQKLFSAFSQADSSTTRKYGGTGLGLSICKSMVNAMQGDIWIESEVNKGSDFMFTATIDIDDAHRQLLINSFKNELSELDCFWLALDNIERHLELRSELKALCCNYQEITEVSDLELLAANKTKPTLLMVAGAGLPEQAQSALTHCIQHMQVQSVWLCSEQDVDCNTLGFDHVIQGSVDLALLNQLLNTDKRDDNAEQRLHERQQTLLDRRKGLAGAYLLVVEDNNINQELSRELLERSSIRVDIAVNGLVAIEMVKQNKYDGILMDLQMPVMDGFEAAAAIKEMDSNIAIIALTASAFSEDKERVIAAGMCDYIAKPIDVEQMFQVLSHWIKPSKVLPLSEALLSVQTQNNHFDFKADLINERAGMRVSDNDITLYKKLLTGFSKEMKSFPTELEDHLNQAQWQDAQRLIHTLKGNALNIGAHALAALAQEIEELGIAKIYKQEPSFYTSLEDTIELTVLEINKAVGLDSKTEESQPESLTIIPTQLALQKLVSLVSLVSNFDYNASELALELSGCFDDANDNNRMREVVTLLDEYEFEKAQVIVEQIIANLDG</sequence>
<keyword evidence="18" id="KW-1185">Reference proteome</keyword>
<evidence type="ECO:0000256" key="1">
    <source>
        <dbReference type="ARBA" id="ARBA00000085"/>
    </source>
</evidence>
<keyword evidence="13" id="KW-0732">Signal</keyword>
<evidence type="ECO:0000256" key="7">
    <source>
        <dbReference type="ARBA" id="ARBA00022840"/>
    </source>
</evidence>
<dbReference type="SMART" id="SM00062">
    <property type="entry name" value="PBPb"/>
    <property type="match status" value="2"/>
</dbReference>
<feature type="modified residue" description="Phosphohistidine" evidence="11">
    <location>
        <position position="1616"/>
    </location>
</feature>
<dbReference type="PROSITE" id="PS50110">
    <property type="entry name" value="RESPONSE_REGULATORY"/>
    <property type="match status" value="1"/>
</dbReference>
<dbReference type="RefSeq" id="WP_120354166.1">
    <property type="nucleotide sequence ID" value="NZ_RAQO01000004.1"/>
</dbReference>
<name>A0A420EHH7_9ALTE</name>
<dbReference type="FunFam" id="3.30.565.10:FF:000010">
    <property type="entry name" value="Sensor histidine kinase RcsC"/>
    <property type="match status" value="1"/>
</dbReference>
<dbReference type="Gene3D" id="3.40.190.10">
    <property type="entry name" value="Periplasmic binding protein-like II"/>
    <property type="match status" value="4"/>
</dbReference>
<dbReference type="CDD" id="cd00082">
    <property type="entry name" value="HisKA"/>
    <property type="match status" value="1"/>
</dbReference>
<organism evidence="17 18">
    <name type="scientific">Alginatibacterium sediminis</name>
    <dbReference type="NCBI Taxonomy" id="2164068"/>
    <lineage>
        <taxon>Bacteria</taxon>
        <taxon>Pseudomonadati</taxon>
        <taxon>Pseudomonadota</taxon>
        <taxon>Gammaproteobacteria</taxon>
        <taxon>Alteromonadales</taxon>
        <taxon>Alteromonadaceae</taxon>
        <taxon>Alginatibacterium</taxon>
    </lineage>
</organism>
<feature type="modified residue" description="4-aspartylphosphate" evidence="12">
    <location>
        <position position="1471"/>
    </location>
</feature>
<comment type="caution">
    <text evidence="17">The sequence shown here is derived from an EMBL/GenBank/DDBJ whole genome shotgun (WGS) entry which is preliminary data.</text>
</comment>